<dbReference type="Pfam" id="PF13377">
    <property type="entry name" value="Peripla_BP_3"/>
    <property type="match status" value="1"/>
</dbReference>
<dbReference type="Gene3D" id="1.10.260.40">
    <property type="entry name" value="lambda repressor-like DNA-binding domains"/>
    <property type="match status" value="1"/>
</dbReference>
<dbReference type="SMART" id="SM00354">
    <property type="entry name" value="HTH_LACI"/>
    <property type="match status" value="1"/>
</dbReference>
<dbReference type="Gene3D" id="3.40.50.2300">
    <property type="match status" value="2"/>
</dbReference>
<dbReference type="SUPFAM" id="SSF53822">
    <property type="entry name" value="Periplasmic binding protein-like I"/>
    <property type="match status" value="1"/>
</dbReference>
<dbReference type="Pfam" id="PF00356">
    <property type="entry name" value="LacI"/>
    <property type="match status" value="1"/>
</dbReference>
<dbReference type="InterPro" id="IPR046335">
    <property type="entry name" value="LacI/GalR-like_sensor"/>
</dbReference>
<keyword evidence="1" id="KW-0805">Transcription regulation</keyword>
<dbReference type="GO" id="GO:0003700">
    <property type="term" value="F:DNA-binding transcription factor activity"/>
    <property type="evidence" value="ECO:0007669"/>
    <property type="project" value="TreeGrafter"/>
</dbReference>
<keyword evidence="6" id="KW-1185">Reference proteome</keyword>
<keyword evidence="2" id="KW-0238">DNA-binding</keyword>
<dbReference type="SUPFAM" id="SSF47413">
    <property type="entry name" value="lambda repressor-like DNA-binding domains"/>
    <property type="match status" value="1"/>
</dbReference>
<gene>
    <name evidence="5" type="ORF">SAMN04490244_107105</name>
</gene>
<dbReference type="PROSITE" id="PS50932">
    <property type="entry name" value="HTH_LACI_2"/>
    <property type="match status" value="1"/>
</dbReference>
<dbReference type="CDD" id="cd01392">
    <property type="entry name" value="HTH_LacI"/>
    <property type="match status" value="1"/>
</dbReference>
<dbReference type="InterPro" id="IPR028082">
    <property type="entry name" value="Peripla_BP_I"/>
</dbReference>
<evidence type="ECO:0000256" key="2">
    <source>
        <dbReference type="ARBA" id="ARBA00023125"/>
    </source>
</evidence>
<dbReference type="InterPro" id="IPR000843">
    <property type="entry name" value="HTH_LacI"/>
</dbReference>
<dbReference type="PANTHER" id="PTHR30146">
    <property type="entry name" value="LACI-RELATED TRANSCRIPTIONAL REPRESSOR"/>
    <property type="match status" value="1"/>
</dbReference>
<proteinExistence type="predicted"/>
<dbReference type="RefSeq" id="WP_092694315.1">
    <property type="nucleotide sequence ID" value="NZ_FOGU01000007.1"/>
</dbReference>
<keyword evidence="3" id="KW-0804">Transcription</keyword>
<dbReference type="AlphaFoldDB" id="A0A1H9VHZ4"/>
<sequence>MNLRELSEKLGLSQTTVSRALNGYPEVSDATRRRVVEAAAQHNYRPSSRAKSLATGRSMAIAHVIPVPARHEMVNPVFADFIAGASDVYAQSGYDMLLSVADDGDEEAIYRDLASRRSVDGVIVHAPRVDDARLQLLLSLGLPFVVHGRFGNATEGYSWLDMNNRRAFARATRFLTDLGHRRIALVNGVADMDFAARRADGYSGALDDVGIAADPALLLHGEMTEHHGYRSAHDLLAGVDPPTAFLASSLIIAIGIRRACEEAGLTLGRDVSLVTHDDDLSYFRNGTDEAIYTALRSPVREHGTLCARMLLQLVADPGTTPMTRLLEAELRVGHTTGPAPRDR</sequence>
<dbReference type="Proteomes" id="UP000198885">
    <property type="component" value="Unassembled WGS sequence"/>
</dbReference>
<evidence type="ECO:0000313" key="5">
    <source>
        <dbReference type="EMBL" id="SES20827.1"/>
    </source>
</evidence>
<evidence type="ECO:0000259" key="4">
    <source>
        <dbReference type="PROSITE" id="PS50932"/>
    </source>
</evidence>
<organism evidence="5 6">
    <name type="scientific">Tranquillimonas rosea</name>
    <dbReference type="NCBI Taxonomy" id="641238"/>
    <lineage>
        <taxon>Bacteria</taxon>
        <taxon>Pseudomonadati</taxon>
        <taxon>Pseudomonadota</taxon>
        <taxon>Alphaproteobacteria</taxon>
        <taxon>Rhodobacterales</taxon>
        <taxon>Roseobacteraceae</taxon>
        <taxon>Tranquillimonas</taxon>
    </lineage>
</organism>
<dbReference type="PANTHER" id="PTHR30146:SF155">
    <property type="entry name" value="ALANINE RACEMASE"/>
    <property type="match status" value="1"/>
</dbReference>
<dbReference type="STRING" id="641238.SAMN04490244_107105"/>
<name>A0A1H9VHZ4_9RHOB</name>
<dbReference type="CDD" id="cd20010">
    <property type="entry name" value="PBP1_AglR-like"/>
    <property type="match status" value="1"/>
</dbReference>
<dbReference type="InterPro" id="IPR010982">
    <property type="entry name" value="Lambda_DNA-bd_dom_sf"/>
</dbReference>
<dbReference type="GO" id="GO:0000976">
    <property type="term" value="F:transcription cis-regulatory region binding"/>
    <property type="evidence" value="ECO:0007669"/>
    <property type="project" value="TreeGrafter"/>
</dbReference>
<feature type="domain" description="HTH lacI-type" evidence="4">
    <location>
        <begin position="1"/>
        <end position="55"/>
    </location>
</feature>
<evidence type="ECO:0000256" key="3">
    <source>
        <dbReference type="ARBA" id="ARBA00023163"/>
    </source>
</evidence>
<evidence type="ECO:0000313" key="6">
    <source>
        <dbReference type="Proteomes" id="UP000198885"/>
    </source>
</evidence>
<accession>A0A1H9VHZ4</accession>
<evidence type="ECO:0000256" key="1">
    <source>
        <dbReference type="ARBA" id="ARBA00023015"/>
    </source>
</evidence>
<dbReference type="OrthoDB" id="234496at2"/>
<protein>
    <submittedName>
        <fullName evidence="5">Transcriptional regulator, LacI family</fullName>
    </submittedName>
</protein>
<dbReference type="EMBL" id="FOGU01000007">
    <property type="protein sequence ID" value="SES20827.1"/>
    <property type="molecule type" value="Genomic_DNA"/>
</dbReference>
<reference evidence="5 6" key="1">
    <citation type="submission" date="2016-10" db="EMBL/GenBank/DDBJ databases">
        <authorList>
            <person name="de Groot N.N."/>
        </authorList>
    </citation>
    <scope>NUCLEOTIDE SEQUENCE [LARGE SCALE GENOMIC DNA]</scope>
    <source>
        <strain evidence="5 6">DSM 23042</strain>
    </source>
</reference>